<dbReference type="SUPFAM" id="SSF52087">
    <property type="entry name" value="CRAL/TRIO domain"/>
    <property type="match status" value="1"/>
</dbReference>
<dbReference type="VEuPathDB" id="FungiDB:H257_09187"/>
<dbReference type="Gene3D" id="3.40.525.10">
    <property type="entry name" value="CRAL-TRIO lipid binding domain"/>
    <property type="match status" value="1"/>
</dbReference>
<accession>W4GAJ9</accession>
<dbReference type="GeneID" id="20811183"/>
<dbReference type="InterPro" id="IPR011993">
    <property type="entry name" value="PH-like_dom_sf"/>
</dbReference>
<dbReference type="OrthoDB" id="1434354at2759"/>
<dbReference type="CDD" id="cd00821">
    <property type="entry name" value="PH"/>
    <property type="match status" value="1"/>
</dbReference>
<sequence length="603" mass="66745">MYSSNAGSALTALQLAVALPDVFSPQEYVRALRRNHDDVTKAAVQLKAKHVWLTANQFDNLSLAKPSVQREVKKQYLQVLHDATDKCKCPIVLFSAAKFHPTQSTDKLVTGNELCTDHGGVSRSDETSSTIDDARRLIVYMVTLAVELMDDANAPGIVYLIDMDGVSSNVVTEGSVHVELLRMLKAYFCDTVQFCFVVNFSANAWIQQATAYVLKTTLGVSDRTQPKIKFIADVRELHPYFHAPSLPQAFGGSYKLMPAAAWMDIQADLEGLDLDNLPADDEETAYMTKQARELNGMQYAGCSVSQVVDMNSTVLRGPLWRNKSGISWVKTYAVLRPDALLLYEHIKGTMPMVIIPVNHDVAVTVSQFENAPRGVFGFRVDVEGVPGGHLLAAASEKERGNWLQDIQMGIQAFQELHAREVYEEERKLRMDDEFRKLNMIDFSTDVVSAAPPPPPPSSPLTASHGSTPSMAVHGVASFSGTMQPTSLMPLAGSTPMAPPYGFAALSQMPPQPHQQMQPPAQHLLYEFNQPLSYPPANQSQPYPNQQAQYPVPPPQPPLVHPPQQQTFYPPSQQYYHPPGQQTQPPQQHPHAYYTQPPPNARSF</sequence>
<evidence type="ECO:0000259" key="2">
    <source>
        <dbReference type="PROSITE" id="PS50003"/>
    </source>
</evidence>
<dbReference type="CDD" id="cd00170">
    <property type="entry name" value="SEC14"/>
    <property type="match status" value="1"/>
</dbReference>
<evidence type="ECO:0000256" key="1">
    <source>
        <dbReference type="SAM" id="MobiDB-lite"/>
    </source>
</evidence>
<feature type="domain" description="CRAL-TRIO" evidence="3">
    <location>
        <begin position="68"/>
        <end position="258"/>
    </location>
</feature>
<gene>
    <name evidence="4" type="ORF">H257_09187</name>
</gene>
<dbReference type="SUPFAM" id="SSF50729">
    <property type="entry name" value="PH domain-like"/>
    <property type="match status" value="1"/>
</dbReference>
<dbReference type="PANTHER" id="PTHR45824:SF29">
    <property type="entry name" value="GH16843P"/>
    <property type="match status" value="1"/>
</dbReference>
<protein>
    <recommendedName>
        <fullName evidence="5">PH domain-containing protein</fullName>
    </recommendedName>
</protein>
<dbReference type="InterPro" id="IPR052578">
    <property type="entry name" value="PI_Transfer_CRAL-TRIO"/>
</dbReference>
<dbReference type="InterPro" id="IPR001251">
    <property type="entry name" value="CRAL-TRIO_dom"/>
</dbReference>
<feature type="compositionally biased region" description="Low complexity" evidence="1">
    <location>
        <begin position="572"/>
        <end position="594"/>
    </location>
</feature>
<dbReference type="Pfam" id="PF00169">
    <property type="entry name" value="PH"/>
    <property type="match status" value="1"/>
</dbReference>
<evidence type="ECO:0008006" key="5">
    <source>
        <dbReference type="Google" id="ProtNLM"/>
    </source>
</evidence>
<dbReference type="EMBL" id="KI913135">
    <property type="protein sequence ID" value="ETV76712.1"/>
    <property type="molecule type" value="Genomic_DNA"/>
</dbReference>
<evidence type="ECO:0000313" key="4">
    <source>
        <dbReference type="EMBL" id="ETV76712.1"/>
    </source>
</evidence>
<dbReference type="InterPro" id="IPR001849">
    <property type="entry name" value="PH_domain"/>
</dbReference>
<dbReference type="PROSITE" id="PS50003">
    <property type="entry name" value="PH_DOMAIN"/>
    <property type="match status" value="1"/>
</dbReference>
<proteinExistence type="predicted"/>
<name>W4GAJ9_APHAT</name>
<feature type="region of interest" description="Disordered" evidence="1">
    <location>
        <begin position="530"/>
        <end position="603"/>
    </location>
</feature>
<dbReference type="PROSITE" id="PS50191">
    <property type="entry name" value="CRAL_TRIO"/>
    <property type="match status" value="1"/>
</dbReference>
<dbReference type="Pfam" id="PF00650">
    <property type="entry name" value="CRAL_TRIO"/>
    <property type="match status" value="1"/>
</dbReference>
<feature type="compositionally biased region" description="Pro residues" evidence="1">
    <location>
        <begin position="550"/>
        <end position="560"/>
    </location>
</feature>
<reference evidence="4" key="1">
    <citation type="submission" date="2013-12" db="EMBL/GenBank/DDBJ databases">
        <title>The Genome Sequence of Aphanomyces astaci APO3.</title>
        <authorList>
            <consortium name="The Broad Institute Genomics Platform"/>
            <person name="Russ C."/>
            <person name="Tyler B."/>
            <person name="van West P."/>
            <person name="Dieguez-Uribeondo J."/>
            <person name="Young S.K."/>
            <person name="Zeng Q."/>
            <person name="Gargeya S."/>
            <person name="Fitzgerald M."/>
            <person name="Abouelleil A."/>
            <person name="Alvarado L."/>
            <person name="Chapman S.B."/>
            <person name="Gainer-Dewar J."/>
            <person name="Goldberg J."/>
            <person name="Griggs A."/>
            <person name="Gujja S."/>
            <person name="Hansen M."/>
            <person name="Howarth C."/>
            <person name="Imamovic A."/>
            <person name="Ireland A."/>
            <person name="Larimer J."/>
            <person name="McCowan C."/>
            <person name="Murphy C."/>
            <person name="Pearson M."/>
            <person name="Poon T.W."/>
            <person name="Priest M."/>
            <person name="Roberts A."/>
            <person name="Saif S."/>
            <person name="Shea T."/>
            <person name="Sykes S."/>
            <person name="Wortman J."/>
            <person name="Nusbaum C."/>
            <person name="Birren B."/>
        </authorList>
    </citation>
    <scope>NUCLEOTIDE SEQUENCE [LARGE SCALE GENOMIC DNA]</scope>
    <source>
        <strain evidence="4">APO3</strain>
    </source>
</reference>
<dbReference type="InterPro" id="IPR036865">
    <property type="entry name" value="CRAL-TRIO_dom_sf"/>
</dbReference>
<evidence type="ECO:0000259" key="3">
    <source>
        <dbReference type="PROSITE" id="PS50191"/>
    </source>
</evidence>
<dbReference type="AlphaFoldDB" id="W4GAJ9"/>
<dbReference type="RefSeq" id="XP_009833624.1">
    <property type="nucleotide sequence ID" value="XM_009835322.1"/>
</dbReference>
<feature type="domain" description="PH" evidence="2">
    <location>
        <begin position="312"/>
        <end position="411"/>
    </location>
</feature>
<dbReference type="GO" id="GO:0008526">
    <property type="term" value="F:phosphatidylinositol transfer activity"/>
    <property type="evidence" value="ECO:0007669"/>
    <property type="project" value="TreeGrafter"/>
</dbReference>
<feature type="region of interest" description="Disordered" evidence="1">
    <location>
        <begin position="446"/>
        <end position="468"/>
    </location>
</feature>
<dbReference type="Gene3D" id="2.30.29.30">
    <property type="entry name" value="Pleckstrin-homology domain (PH domain)/Phosphotyrosine-binding domain (PTB)"/>
    <property type="match status" value="1"/>
</dbReference>
<feature type="compositionally biased region" description="Low complexity" evidence="1">
    <location>
        <begin position="534"/>
        <end position="549"/>
    </location>
</feature>
<organism evidence="4">
    <name type="scientific">Aphanomyces astaci</name>
    <name type="common">Crayfish plague agent</name>
    <dbReference type="NCBI Taxonomy" id="112090"/>
    <lineage>
        <taxon>Eukaryota</taxon>
        <taxon>Sar</taxon>
        <taxon>Stramenopiles</taxon>
        <taxon>Oomycota</taxon>
        <taxon>Saprolegniomycetes</taxon>
        <taxon>Saprolegniales</taxon>
        <taxon>Verrucalvaceae</taxon>
        <taxon>Aphanomyces</taxon>
    </lineage>
</organism>
<dbReference type="SMART" id="SM00233">
    <property type="entry name" value="PH"/>
    <property type="match status" value="1"/>
</dbReference>
<dbReference type="PANTHER" id="PTHR45824">
    <property type="entry name" value="GH16843P"/>
    <property type="match status" value="1"/>
</dbReference>
<dbReference type="STRING" id="112090.W4GAJ9"/>